<evidence type="ECO:0008006" key="3">
    <source>
        <dbReference type="Google" id="ProtNLM"/>
    </source>
</evidence>
<dbReference type="Gene3D" id="3.40.570.10">
    <property type="entry name" value="Extracellular Endonuclease, subunit A"/>
    <property type="match status" value="1"/>
</dbReference>
<sequence>MTNLAIRIEVKFDIKVLRAPVAAHRKTPCIIELECSECVPDNMPLVTSHRASNGSVVAASGDEVLLSCGGGGKFAAYPLLGALAAACEAGRLRVRHDNALRHVLELGCQENIFEDVLHQVEHCGSPLQGRAYQVQDSARSVRHLATVCFDEDRGVAVRARASNAPRNGLPLAPHSDAPAPLSLLGNFNHMFDARTRLDAERLYSDDARLGRRLRELFKHDRVSFAHQSLTSAKLLSGLYFDDQNVRATDFVSNRVAVWRSVAEGNLHHLHRDLMKLSRPHATLDVYAGTHGVMSLRTGRARSEVFLRAGRRFPVPKYVWTVVLERARHRGLAVVVLNDPFVAVSEIREAVFCESACGQVPWLHELRRNRNYESPVYGLVFCCSLSNFTSVVTEMPQDIVKDVIQGAEGMVLESYL</sequence>
<dbReference type="EMBL" id="JBEUOH010000016">
    <property type="protein sequence ID" value="KAL0872277.1"/>
    <property type="molecule type" value="Genomic_DNA"/>
</dbReference>
<dbReference type="Proteomes" id="UP001549920">
    <property type="component" value="Unassembled WGS sequence"/>
</dbReference>
<keyword evidence="2" id="KW-1185">Reference proteome</keyword>
<evidence type="ECO:0000313" key="1">
    <source>
        <dbReference type="EMBL" id="KAL0872277.1"/>
    </source>
</evidence>
<dbReference type="SUPFAM" id="SSF54060">
    <property type="entry name" value="His-Me finger endonucleases"/>
    <property type="match status" value="1"/>
</dbReference>
<comment type="caution">
    <text evidence="1">The sequence shown here is derived from an EMBL/GenBank/DDBJ whole genome shotgun (WGS) entry which is preliminary data.</text>
</comment>
<proteinExistence type="predicted"/>
<evidence type="ECO:0000313" key="2">
    <source>
        <dbReference type="Proteomes" id="UP001549920"/>
    </source>
</evidence>
<dbReference type="InterPro" id="IPR044929">
    <property type="entry name" value="DNA/RNA_non-sp_Endonuclease_sf"/>
</dbReference>
<name>A0ABR3HPM0_LOXSC</name>
<protein>
    <recommendedName>
        <fullName evidence="3">DNA/RNA non-specific endonuclease domain-containing protein</fullName>
    </recommendedName>
</protein>
<organism evidence="1 2">
    <name type="scientific">Loxostege sticticalis</name>
    <name type="common">Beet webworm moth</name>
    <dbReference type="NCBI Taxonomy" id="481309"/>
    <lineage>
        <taxon>Eukaryota</taxon>
        <taxon>Metazoa</taxon>
        <taxon>Ecdysozoa</taxon>
        <taxon>Arthropoda</taxon>
        <taxon>Hexapoda</taxon>
        <taxon>Insecta</taxon>
        <taxon>Pterygota</taxon>
        <taxon>Neoptera</taxon>
        <taxon>Endopterygota</taxon>
        <taxon>Lepidoptera</taxon>
        <taxon>Glossata</taxon>
        <taxon>Ditrysia</taxon>
        <taxon>Pyraloidea</taxon>
        <taxon>Crambidae</taxon>
        <taxon>Pyraustinae</taxon>
        <taxon>Loxostege</taxon>
    </lineage>
</organism>
<accession>A0ABR3HPM0</accession>
<gene>
    <name evidence="1" type="ORF">ABMA27_004667</name>
</gene>
<dbReference type="InterPro" id="IPR044925">
    <property type="entry name" value="His-Me_finger_sf"/>
</dbReference>
<reference evidence="1 2" key="1">
    <citation type="submission" date="2024-06" db="EMBL/GenBank/DDBJ databases">
        <title>A chromosome-level genome assembly of beet webworm, Loxostege sticticalis.</title>
        <authorList>
            <person name="Zhang Y."/>
        </authorList>
    </citation>
    <scope>NUCLEOTIDE SEQUENCE [LARGE SCALE GENOMIC DNA]</scope>
    <source>
        <strain evidence="1">AQ026</strain>
        <tissue evidence="1">Whole body</tissue>
    </source>
</reference>